<dbReference type="InterPro" id="IPR050709">
    <property type="entry name" value="Biotin_Carboxyl_Carrier/Decarb"/>
</dbReference>
<dbReference type="AlphaFoldDB" id="H8KWH0"/>
<dbReference type="FunFam" id="2.40.50.100:FF:000003">
    <property type="entry name" value="Acetyl-CoA carboxylase biotin carboxyl carrier protein"/>
    <property type="match status" value="1"/>
</dbReference>
<sequence length="146" mass="15883">MNNFCFKIEDKQYDVDILGIADNIAKVSVNGETYEVEVNQQLKTTKTPTLKIEPAVIPTDSSPSTARTANPSDPKGTGMIKSPLPGKVLDIFVKQGDQISRGQTVICLEAMKMENNIISDRDGVVVAIHTQKGDTVLEGHKLIEVS</sequence>
<evidence type="ECO:0000313" key="4">
    <source>
        <dbReference type="EMBL" id="AFD08088.1"/>
    </source>
</evidence>
<feature type="compositionally biased region" description="Polar residues" evidence="2">
    <location>
        <begin position="59"/>
        <end position="71"/>
    </location>
</feature>
<feature type="domain" description="Lipoyl-binding" evidence="3">
    <location>
        <begin position="68"/>
        <end position="146"/>
    </location>
</feature>
<dbReference type="PANTHER" id="PTHR45266">
    <property type="entry name" value="OXALOACETATE DECARBOXYLASE ALPHA CHAIN"/>
    <property type="match status" value="1"/>
</dbReference>
<dbReference type="InterPro" id="IPR011053">
    <property type="entry name" value="Single_hybrid_motif"/>
</dbReference>
<protein>
    <submittedName>
        <fullName evidence="4">Biotin carboxyl carrier protein</fullName>
    </submittedName>
</protein>
<dbReference type="Proteomes" id="UP000007590">
    <property type="component" value="Chromosome"/>
</dbReference>
<keyword evidence="1" id="KW-0092">Biotin</keyword>
<accession>H8KWH0</accession>
<proteinExistence type="predicted"/>
<evidence type="ECO:0000256" key="2">
    <source>
        <dbReference type="SAM" id="MobiDB-lite"/>
    </source>
</evidence>
<dbReference type="KEGG" id="scn:Solca_3072"/>
<dbReference type="SUPFAM" id="SSF51230">
    <property type="entry name" value="Single hybrid motif"/>
    <property type="match status" value="1"/>
</dbReference>
<evidence type="ECO:0000313" key="5">
    <source>
        <dbReference type="Proteomes" id="UP000007590"/>
    </source>
</evidence>
<reference evidence="4" key="1">
    <citation type="submission" date="2012-02" db="EMBL/GenBank/DDBJ databases">
        <title>The complete genome of Solitalea canadensis DSM 3403.</title>
        <authorList>
            <consortium name="US DOE Joint Genome Institute (JGI-PGF)"/>
            <person name="Lucas S."/>
            <person name="Copeland A."/>
            <person name="Lapidus A."/>
            <person name="Glavina del Rio T."/>
            <person name="Dalin E."/>
            <person name="Tice H."/>
            <person name="Bruce D."/>
            <person name="Goodwin L."/>
            <person name="Pitluck S."/>
            <person name="Peters L."/>
            <person name="Ovchinnikova G."/>
            <person name="Lu M."/>
            <person name="Kyrpides N."/>
            <person name="Mavromatis K."/>
            <person name="Ivanova N."/>
            <person name="Brettin T."/>
            <person name="Detter J.C."/>
            <person name="Han C."/>
            <person name="Larimer F."/>
            <person name="Land M."/>
            <person name="Hauser L."/>
            <person name="Markowitz V."/>
            <person name="Cheng J.-F."/>
            <person name="Hugenholtz P."/>
            <person name="Woyke T."/>
            <person name="Wu D."/>
            <person name="Spring S."/>
            <person name="Schroeder M."/>
            <person name="Kopitz M."/>
            <person name="Brambilla E."/>
            <person name="Klenk H.-P."/>
            <person name="Eisen J.A."/>
        </authorList>
    </citation>
    <scope>NUCLEOTIDE SEQUENCE</scope>
    <source>
        <strain evidence="4">DSM 3403</strain>
    </source>
</reference>
<dbReference type="CDD" id="cd06850">
    <property type="entry name" value="biotinyl_domain"/>
    <property type="match status" value="1"/>
</dbReference>
<dbReference type="eggNOG" id="COG0511">
    <property type="taxonomic scope" value="Bacteria"/>
</dbReference>
<dbReference type="Pfam" id="PF00364">
    <property type="entry name" value="Biotin_lipoyl"/>
    <property type="match status" value="1"/>
</dbReference>
<dbReference type="InterPro" id="IPR001882">
    <property type="entry name" value="Biotin_BS"/>
</dbReference>
<dbReference type="RefSeq" id="WP_014681314.1">
    <property type="nucleotide sequence ID" value="NC_017770.1"/>
</dbReference>
<dbReference type="Gene3D" id="2.40.50.100">
    <property type="match status" value="1"/>
</dbReference>
<dbReference type="PROSITE" id="PS00188">
    <property type="entry name" value="BIOTIN"/>
    <property type="match status" value="1"/>
</dbReference>
<evidence type="ECO:0000256" key="1">
    <source>
        <dbReference type="ARBA" id="ARBA00023267"/>
    </source>
</evidence>
<dbReference type="EMBL" id="CP003349">
    <property type="protein sequence ID" value="AFD08088.1"/>
    <property type="molecule type" value="Genomic_DNA"/>
</dbReference>
<gene>
    <name evidence="4" type="ordered locus">Solca_3072</name>
</gene>
<dbReference type="STRING" id="929556.Solca_3072"/>
<dbReference type="PROSITE" id="PS50968">
    <property type="entry name" value="BIOTINYL_LIPOYL"/>
    <property type="match status" value="1"/>
</dbReference>
<keyword evidence="5" id="KW-1185">Reference proteome</keyword>
<feature type="region of interest" description="Disordered" evidence="2">
    <location>
        <begin position="56"/>
        <end position="81"/>
    </location>
</feature>
<organism evidence="4 5">
    <name type="scientific">Solitalea canadensis (strain ATCC 29591 / DSM 3403 / JCM 21819 / LMG 8368 / NBRC 15130 / NCIMB 12057 / USAM 9D)</name>
    <name type="common">Flexibacter canadensis</name>
    <dbReference type="NCBI Taxonomy" id="929556"/>
    <lineage>
        <taxon>Bacteria</taxon>
        <taxon>Pseudomonadati</taxon>
        <taxon>Bacteroidota</taxon>
        <taxon>Sphingobacteriia</taxon>
        <taxon>Sphingobacteriales</taxon>
        <taxon>Sphingobacteriaceae</taxon>
        <taxon>Solitalea</taxon>
    </lineage>
</organism>
<dbReference type="InterPro" id="IPR000089">
    <property type="entry name" value="Biotin_lipoyl"/>
</dbReference>
<dbReference type="OrthoDB" id="9812676at2"/>
<name>H8KWH0_SOLCM</name>
<dbReference type="HOGENOM" id="CLU_016733_5_4_10"/>
<evidence type="ECO:0000259" key="3">
    <source>
        <dbReference type="PROSITE" id="PS50968"/>
    </source>
</evidence>
<dbReference type="PANTHER" id="PTHR45266:SF3">
    <property type="entry name" value="OXALOACETATE DECARBOXYLASE ALPHA CHAIN"/>
    <property type="match status" value="1"/>
</dbReference>